<dbReference type="InterPro" id="IPR024719">
    <property type="entry name" value="HpaB/PvcC/4-BUDH_C"/>
</dbReference>
<sequence length="252" mass="27836">RVFLNGHADHKQTPYAGFLALMFAHYHRHSYTGCKAAMSEVLASAAALVSEYNGIEGTSHVKDKISHILGTAELVFAAGESSALHSERAPSGTQVPDEILTNAGRKLAGERIYEEYKILADLAGGLIAALPFLDTFYNKEVGPLAMKYMQRNPRVSPENVLKCFKGIECIGCSDIAGLLQVAGLHGGGSPQMETIAMMGRYPLEKLKDIAKYLFGIKKNLKRYERQEDYTVTPRAMLEKFRKALIAKQKREQ</sequence>
<gene>
    <name evidence="2" type="ORF">S01H4_19178</name>
</gene>
<dbReference type="Gene3D" id="1.20.140.10">
    <property type="entry name" value="Butyryl-CoA Dehydrogenase, subunit A, domain 3"/>
    <property type="match status" value="1"/>
</dbReference>
<comment type="caution">
    <text evidence="2">The sequence shown here is derived from an EMBL/GenBank/DDBJ whole genome shotgun (WGS) entry which is preliminary data.</text>
</comment>
<dbReference type="AlphaFoldDB" id="X0Z989"/>
<dbReference type="InterPro" id="IPR036250">
    <property type="entry name" value="AcylCo_DH-like_C"/>
</dbReference>
<proteinExistence type="predicted"/>
<dbReference type="Pfam" id="PF03241">
    <property type="entry name" value="HpaB"/>
    <property type="match status" value="1"/>
</dbReference>
<feature type="domain" description="HpaB/PvcC/4-BUDH C-terminal" evidence="1">
    <location>
        <begin position="20"/>
        <end position="214"/>
    </location>
</feature>
<name>X0Z989_9ZZZZ</name>
<organism evidence="2">
    <name type="scientific">marine sediment metagenome</name>
    <dbReference type="NCBI Taxonomy" id="412755"/>
    <lineage>
        <taxon>unclassified sequences</taxon>
        <taxon>metagenomes</taxon>
        <taxon>ecological metagenomes</taxon>
    </lineage>
</organism>
<evidence type="ECO:0000313" key="2">
    <source>
        <dbReference type="EMBL" id="GAG54912.1"/>
    </source>
</evidence>
<reference evidence="2" key="1">
    <citation type="journal article" date="2014" name="Front. Microbiol.">
        <title>High frequency of phylogenetically diverse reductive dehalogenase-homologous genes in deep subseafloor sedimentary metagenomes.</title>
        <authorList>
            <person name="Kawai M."/>
            <person name="Futagami T."/>
            <person name="Toyoda A."/>
            <person name="Takaki Y."/>
            <person name="Nishi S."/>
            <person name="Hori S."/>
            <person name="Arai W."/>
            <person name="Tsubouchi T."/>
            <person name="Morono Y."/>
            <person name="Uchiyama I."/>
            <person name="Ito T."/>
            <person name="Fujiyama A."/>
            <person name="Inagaki F."/>
            <person name="Takami H."/>
        </authorList>
    </citation>
    <scope>NUCLEOTIDE SEQUENCE</scope>
    <source>
        <strain evidence="2">Expedition CK06-06</strain>
    </source>
</reference>
<dbReference type="SUPFAM" id="SSF47203">
    <property type="entry name" value="Acyl-CoA dehydrogenase C-terminal domain-like"/>
    <property type="match status" value="1"/>
</dbReference>
<feature type="non-terminal residue" evidence="2">
    <location>
        <position position="1"/>
    </location>
</feature>
<dbReference type="GO" id="GO:0016627">
    <property type="term" value="F:oxidoreductase activity, acting on the CH-CH group of donors"/>
    <property type="evidence" value="ECO:0007669"/>
    <property type="project" value="InterPro"/>
</dbReference>
<dbReference type="PANTHER" id="PTHR36117:SF3">
    <property type="entry name" value="4-HYDROXYPHENYLACETATE 3-MONOOXYGENASE-RELATED"/>
    <property type="match status" value="1"/>
</dbReference>
<accession>X0Z989</accession>
<protein>
    <recommendedName>
        <fullName evidence="1">HpaB/PvcC/4-BUDH C-terminal domain-containing protein</fullName>
    </recommendedName>
</protein>
<dbReference type="InterPro" id="IPR004925">
    <property type="entry name" value="HpaB/PvcC/4-BUDH"/>
</dbReference>
<evidence type="ECO:0000259" key="1">
    <source>
        <dbReference type="Pfam" id="PF03241"/>
    </source>
</evidence>
<dbReference type="EMBL" id="BART01008534">
    <property type="protein sequence ID" value="GAG54912.1"/>
    <property type="molecule type" value="Genomic_DNA"/>
</dbReference>
<dbReference type="PANTHER" id="PTHR36117">
    <property type="entry name" value="4-HYDROXYPHENYLACETATE 3-MONOOXYGENASE-RELATED"/>
    <property type="match status" value="1"/>
</dbReference>